<dbReference type="RefSeq" id="WP_157297280.1">
    <property type="nucleotide sequence ID" value="NZ_JBIAZU010000001.1"/>
</dbReference>
<evidence type="ECO:0000313" key="3">
    <source>
        <dbReference type="Proteomes" id="UP001602245"/>
    </source>
</evidence>
<gene>
    <name evidence="2" type="ORF">ACFY35_01675</name>
</gene>
<dbReference type="Gene3D" id="2.40.30.10">
    <property type="entry name" value="Translation factors"/>
    <property type="match status" value="1"/>
</dbReference>
<dbReference type="EMBL" id="JBIAZU010000001">
    <property type="protein sequence ID" value="MFF5288117.1"/>
    <property type="molecule type" value="Genomic_DNA"/>
</dbReference>
<dbReference type="PANTHER" id="PTHR30157">
    <property type="entry name" value="FERRIC REDUCTASE, NADPH-DEPENDENT"/>
    <property type="match status" value="1"/>
</dbReference>
<dbReference type="InterPro" id="IPR039374">
    <property type="entry name" value="SIP_fam"/>
</dbReference>
<dbReference type="PROSITE" id="PS51384">
    <property type="entry name" value="FAD_FR"/>
    <property type="match status" value="1"/>
</dbReference>
<dbReference type="PANTHER" id="PTHR30157:SF0">
    <property type="entry name" value="NADPH-DEPENDENT FERRIC-CHELATE REDUCTASE"/>
    <property type="match status" value="1"/>
</dbReference>
<dbReference type="SUPFAM" id="SSF63380">
    <property type="entry name" value="Riboflavin synthase domain-like"/>
    <property type="match status" value="1"/>
</dbReference>
<proteinExistence type="predicted"/>
<name>A0ABW6W494_9ACTN</name>
<protein>
    <submittedName>
        <fullName evidence="2">Siderophore-interacting protein</fullName>
    </submittedName>
</protein>
<accession>A0ABW6W494</accession>
<sequence length="260" mass="28175">MTKLKDDSLVRRERRTPRRRVLRVTRVEELSPTMRRIWLGGDDLEPDFAVSELGASDHIKLVPPDPATGRVVLPPPDGPRPEMRDYTIRRFDPGTKELALDFVLHSHGPAGRWAIDAVPGSEVGVLGPRGTQIFPGSVGAYLIIVDETGLPAAERFLEELPSAVAVRVIVLGGSPRPLGGSPLGGDRPAEIIWLPDASALPETVGDLPPDGFVWAAGDADVMRGLRVHLRDSLKADPARVSIHGYWREGVAGALPREEEG</sequence>
<reference evidence="2 3" key="1">
    <citation type="submission" date="2024-10" db="EMBL/GenBank/DDBJ databases">
        <title>The Natural Products Discovery Center: Release of the First 8490 Sequenced Strains for Exploring Actinobacteria Biosynthetic Diversity.</title>
        <authorList>
            <person name="Kalkreuter E."/>
            <person name="Kautsar S.A."/>
            <person name="Yang D."/>
            <person name="Bader C.D."/>
            <person name="Teijaro C.N."/>
            <person name="Fluegel L."/>
            <person name="Davis C.M."/>
            <person name="Simpson J.R."/>
            <person name="Lauterbach L."/>
            <person name="Steele A.D."/>
            <person name="Gui C."/>
            <person name="Meng S."/>
            <person name="Li G."/>
            <person name="Viehrig K."/>
            <person name="Ye F."/>
            <person name="Su P."/>
            <person name="Kiefer A.F."/>
            <person name="Nichols A."/>
            <person name="Cepeda A.J."/>
            <person name="Yan W."/>
            <person name="Fan B."/>
            <person name="Jiang Y."/>
            <person name="Adhikari A."/>
            <person name="Zheng C.-J."/>
            <person name="Schuster L."/>
            <person name="Cowan T.M."/>
            <person name="Smanski M.J."/>
            <person name="Chevrette M.G."/>
            <person name="De Carvalho L.P.S."/>
            <person name="Shen B."/>
        </authorList>
    </citation>
    <scope>NUCLEOTIDE SEQUENCE [LARGE SCALE GENOMIC DNA]</scope>
    <source>
        <strain evidence="2 3">NPDC000087</strain>
    </source>
</reference>
<evidence type="ECO:0000313" key="2">
    <source>
        <dbReference type="EMBL" id="MFF5288117.1"/>
    </source>
</evidence>
<feature type="domain" description="FAD-binding FR-type" evidence="1">
    <location>
        <begin position="17"/>
        <end position="135"/>
    </location>
</feature>
<evidence type="ECO:0000259" key="1">
    <source>
        <dbReference type="PROSITE" id="PS51384"/>
    </source>
</evidence>
<dbReference type="InterPro" id="IPR007037">
    <property type="entry name" value="SIP_rossman_dom"/>
</dbReference>
<dbReference type="InterPro" id="IPR013113">
    <property type="entry name" value="SIP_FAD-bd"/>
</dbReference>
<comment type="caution">
    <text evidence="2">The sequence shown here is derived from an EMBL/GenBank/DDBJ whole genome shotgun (WGS) entry which is preliminary data.</text>
</comment>
<dbReference type="Proteomes" id="UP001602245">
    <property type="component" value="Unassembled WGS sequence"/>
</dbReference>
<dbReference type="InterPro" id="IPR017927">
    <property type="entry name" value="FAD-bd_FR_type"/>
</dbReference>
<dbReference type="Gene3D" id="3.40.50.80">
    <property type="entry name" value="Nucleotide-binding domain of ferredoxin-NADP reductase (FNR) module"/>
    <property type="match status" value="1"/>
</dbReference>
<organism evidence="2 3">
    <name type="scientific">Paractinoplanes globisporus</name>
    <dbReference type="NCBI Taxonomy" id="113565"/>
    <lineage>
        <taxon>Bacteria</taxon>
        <taxon>Bacillati</taxon>
        <taxon>Actinomycetota</taxon>
        <taxon>Actinomycetes</taxon>
        <taxon>Micromonosporales</taxon>
        <taxon>Micromonosporaceae</taxon>
        <taxon>Paractinoplanes</taxon>
    </lineage>
</organism>
<keyword evidence="3" id="KW-1185">Reference proteome</keyword>
<dbReference type="Pfam" id="PF04954">
    <property type="entry name" value="SIP"/>
    <property type="match status" value="1"/>
</dbReference>
<dbReference type="InterPro" id="IPR039261">
    <property type="entry name" value="FNR_nucleotide-bd"/>
</dbReference>
<dbReference type="CDD" id="cd06193">
    <property type="entry name" value="siderophore_interacting"/>
    <property type="match status" value="1"/>
</dbReference>
<dbReference type="Pfam" id="PF08021">
    <property type="entry name" value="FAD_binding_9"/>
    <property type="match status" value="1"/>
</dbReference>
<dbReference type="InterPro" id="IPR017938">
    <property type="entry name" value="Riboflavin_synthase-like_b-brl"/>
</dbReference>